<dbReference type="PROSITE" id="PS50949">
    <property type="entry name" value="HTH_GNTR"/>
    <property type="match status" value="1"/>
</dbReference>
<protein>
    <submittedName>
        <fullName evidence="5">GntR family transcriptional regulator</fullName>
    </submittedName>
</protein>
<gene>
    <name evidence="5" type="ORF">EZ242_17230</name>
</gene>
<dbReference type="SUPFAM" id="SSF48008">
    <property type="entry name" value="GntR ligand-binding domain-like"/>
    <property type="match status" value="1"/>
</dbReference>
<dbReference type="Gene3D" id="1.10.10.10">
    <property type="entry name" value="Winged helix-like DNA-binding domain superfamily/Winged helix DNA-binding domain"/>
    <property type="match status" value="1"/>
</dbReference>
<keyword evidence="2" id="KW-0238">DNA-binding</keyword>
<evidence type="ECO:0000313" key="5">
    <source>
        <dbReference type="EMBL" id="TFY97272.1"/>
    </source>
</evidence>
<reference evidence="5 6" key="1">
    <citation type="submission" date="2019-03" db="EMBL/GenBank/DDBJ databases">
        <title>Ramlibacter rhizophilus CCTCC AB2015357, whole genome shotgun sequence.</title>
        <authorList>
            <person name="Zhang X."/>
            <person name="Feng G."/>
            <person name="Zhu H."/>
        </authorList>
    </citation>
    <scope>NUCLEOTIDE SEQUENCE [LARGE SCALE GENOMIC DNA]</scope>
    <source>
        <strain evidence="5 6">CCTCC AB2015357</strain>
    </source>
</reference>
<keyword evidence="1" id="KW-0805">Transcription regulation</keyword>
<dbReference type="RefSeq" id="WP_135286439.1">
    <property type="nucleotide sequence ID" value="NZ_SMLL01000007.1"/>
</dbReference>
<organism evidence="5 6">
    <name type="scientific">Ramlibacter rhizophilus</name>
    <dbReference type="NCBI Taxonomy" id="1781167"/>
    <lineage>
        <taxon>Bacteria</taxon>
        <taxon>Pseudomonadati</taxon>
        <taxon>Pseudomonadota</taxon>
        <taxon>Betaproteobacteria</taxon>
        <taxon>Burkholderiales</taxon>
        <taxon>Comamonadaceae</taxon>
        <taxon>Ramlibacter</taxon>
    </lineage>
</organism>
<dbReference type="InterPro" id="IPR011711">
    <property type="entry name" value="GntR_C"/>
</dbReference>
<dbReference type="GO" id="GO:0003677">
    <property type="term" value="F:DNA binding"/>
    <property type="evidence" value="ECO:0007669"/>
    <property type="project" value="UniProtKB-KW"/>
</dbReference>
<dbReference type="InterPro" id="IPR008920">
    <property type="entry name" value="TF_FadR/GntR_C"/>
</dbReference>
<dbReference type="EMBL" id="SMLL01000007">
    <property type="protein sequence ID" value="TFY97272.1"/>
    <property type="molecule type" value="Genomic_DNA"/>
</dbReference>
<dbReference type="Gene3D" id="1.20.120.530">
    <property type="entry name" value="GntR ligand-binding domain-like"/>
    <property type="match status" value="1"/>
</dbReference>
<evidence type="ECO:0000256" key="3">
    <source>
        <dbReference type="ARBA" id="ARBA00023163"/>
    </source>
</evidence>
<proteinExistence type="predicted"/>
<dbReference type="SMART" id="SM00345">
    <property type="entry name" value="HTH_GNTR"/>
    <property type="match status" value="1"/>
</dbReference>
<feature type="domain" description="HTH gntR-type" evidence="4">
    <location>
        <begin position="20"/>
        <end position="87"/>
    </location>
</feature>
<dbReference type="SMART" id="SM00895">
    <property type="entry name" value="FCD"/>
    <property type="match status" value="1"/>
</dbReference>
<keyword evidence="6" id="KW-1185">Reference proteome</keyword>
<sequence length="241" mass="26829">MSRPADVIVPFAAPAGGPRGSVADYVLNEIARRIVDGTYRPGQRIVEAEVTRDLGVSRSSVREALRRLENNRFIRVEPNRGATVATPQPADIVAQFRIREVIAGLGARMAAERIGLPGHRELAARLLEEIDAQMQAGVPTRHRAENGRFHRTINDMSGIAEIGELLDQFNFPILHSIYFRDLSLENWKENMGDHLDIGRAVLHGDGVAAEHFARRHMHRSVDIAIVIAERLMKEDQDARAA</sequence>
<dbReference type="InterPro" id="IPR036388">
    <property type="entry name" value="WH-like_DNA-bd_sf"/>
</dbReference>
<dbReference type="Pfam" id="PF00392">
    <property type="entry name" value="GntR"/>
    <property type="match status" value="1"/>
</dbReference>
<dbReference type="PANTHER" id="PTHR43537:SF24">
    <property type="entry name" value="GLUCONATE OPERON TRANSCRIPTIONAL REPRESSOR"/>
    <property type="match status" value="1"/>
</dbReference>
<accession>A0A4Z0BDC8</accession>
<evidence type="ECO:0000259" key="4">
    <source>
        <dbReference type="PROSITE" id="PS50949"/>
    </source>
</evidence>
<dbReference type="Proteomes" id="UP000297564">
    <property type="component" value="Unassembled WGS sequence"/>
</dbReference>
<evidence type="ECO:0000256" key="2">
    <source>
        <dbReference type="ARBA" id="ARBA00023125"/>
    </source>
</evidence>
<dbReference type="SUPFAM" id="SSF46785">
    <property type="entry name" value="Winged helix' DNA-binding domain"/>
    <property type="match status" value="1"/>
</dbReference>
<comment type="caution">
    <text evidence="5">The sequence shown here is derived from an EMBL/GenBank/DDBJ whole genome shotgun (WGS) entry which is preliminary data.</text>
</comment>
<dbReference type="CDD" id="cd07377">
    <property type="entry name" value="WHTH_GntR"/>
    <property type="match status" value="1"/>
</dbReference>
<evidence type="ECO:0000256" key="1">
    <source>
        <dbReference type="ARBA" id="ARBA00023015"/>
    </source>
</evidence>
<name>A0A4Z0BDC8_9BURK</name>
<dbReference type="AlphaFoldDB" id="A0A4Z0BDC8"/>
<dbReference type="Pfam" id="PF07729">
    <property type="entry name" value="FCD"/>
    <property type="match status" value="1"/>
</dbReference>
<dbReference type="InterPro" id="IPR000524">
    <property type="entry name" value="Tscrpt_reg_HTH_GntR"/>
</dbReference>
<keyword evidence="3" id="KW-0804">Transcription</keyword>
<evidence type="ECO:0000313" key="6">
    <source>
        <dbReference type="Proteomes" id="UP000297564"/>
    </source>
</evidence>
<dbReference type="OrthoDB" id="5296437at2"/>
<dbReference type="InterPro" id="IPR036390">
    <property type="entry name" value="WH_DNA-bd_sf"/>
</dbReference>
<dbReference type="GO" id="GO:0003700">
    <property type="term" value="F:DNA-binding transcription factor activity"/>
    <property type="evidence" value="ECO:0007669"/>
    <property type="project" value="InterPro"/>
</dbReference>
<dbReference type="PANTHER" id="PTHR43537">
    <property type="entry name" value="TRANSCRIPTIONAL REGULATOR, GNTR FAMILY"/>
    <property type="match status" value="1"/>
</dbReference>